<evidence type="ECO:0000313" key="1">
    <source>
        <dbReference type="EMBL" id="CAB5375752.1"/>
    </source>
</evidence>
<reference evidence="1" key="1">
    <citation type="submission" date="2020-05" db="EMBL/GenBank/DDBJ databases">
        <authorList>
            <person name="Rincon C."/>
            <person name="Sanders R I."/>
            <person name="Robbins C."/>
            <person name="Chaturvedi A."/>
        </authorList>
    </citation>
    <scope>NUCLEOTIDE SEQUENCE</scope>
    <source>
        <strain evidence="1">CHB12</strain>
    </source>
</reference>
<protein>
    <submittedName>
        <fullName evidence="1">Uncharacterized protein</fullName>
    </submittedName>
</protein>
<dbReference type="AlphaFoldDB" id="A0A915ZIF1"/>
<sequence length="112" mass="13140">MTSLNQICTVPIQRKRNAIMAWIAREKEPLKSILIASNSCEFRPIFPVCTFCRENGERISDYHPLGFHRLVFASRLFFCVKTYSTLDSGKNKVSYVLQTFKKYIITRNCYIY</sequence>
<dbReference type="EMBL" id="CAGKOT010000035">
    <property type="protein sequence ID" value="CAB5375752.1"/>
    <property type="molecule type" value="Genomic_DNA"/>
</dbReference>
<comment type="caution">
    <text evidence="1">The sequence shown here is derived from an EMBL/GenBank/DDBJ whole genome shotgun (WGS) entry which is preliminary data.</text>
</comment>
<proteinExistence type="predicted"/>
<name>A0A915ZIF1_9GLOM</name>
<gene>
    <name evidence="1" type="ORF">CHRIB12_LOCUS14986</name>
</gene>
<evidence type="ECO:0000313" key="2">
    <source>
        <dbReference type="Proteomes" id="UP000684084"/>
    </source>
</evidence>
<accession>A0A915ZIF1</accession>
<organism evidence="1 2">
    <name type="scientific">Rhizophagus irregularis</name>
    <dbReference type="NCBI Taxonomy" id="588596"/>
    <lineage>
        <taxon>Eukaryota</taxon>
        <taxon>Fungi</taxon>
        <taxon>Fungi incertae sedis</taxon>
        <taxon>Mucoromycota</taxon>
        <taxon>Glomeromycotina</taxon>
        <taxon>Glomeromycetes</taxon>
        <taxon>Glomerales</taxon>
        <taxon>Glomeraceae</taxon>
        <taxon>Rhizophagus</taxon>
    </lineage>
</organism>
<dbReference type="OrthoDB" id="10296373at2759"/>
<dbReference type="Proteomes" id="UP000684084">
    <property type="component" value="Unassembled WGS sequence"/>
</dbReference>